<accession>A0ABS8WU55</accession>
<comment type="caution">
    <text evidence="1">The sequence shown here is derived from an EMBL/GenBank/DDBJ whole genome shotgun (WGS) entry which is preliminary data.</text>
</comment>
<gene>
    <name evidence="1" type="ORF">HAX54_000949</name>
</gene>
<dbReference type="EMBL" id="JACEIK010010336">
    <property type="protein sequence ID" value="MCE3215124.1"/>
    <property type="molecule type" value="Genomic_DNA"/>
</dbReference>
<evidence type="ECO:0000313" key="2">
    <source>
        <dbReference type="Proteomes" id="UP000823775"/>
    </source>
</evidence>
<feature type="non-terminal residue" evidence="1">
    <location>
        <position position="1"/>
    </location>
</feature>
<name>A0ABS8WU55_DATST</name>
<sequence>SIVYIAAGPIFASVLVRQAAQGSTFLKSLQSMPPTDNDFNLRRAPTPPDDMGIGEYNFADINNLEHRAN</sequence>
<keyword evidence="2" id="KW-1185">Reference proteome</keyword>
<proteinExistence type="predicted"/>
<protein>
    <submittedName>
        <fullName evidence="1">Uncharacterized protein</fullName>
    </submittedName>
</protein>
<evidence type="ECO:0000313" key="1">
    <source>
        <dbReference type="EMBL" id="MCE3215124.1"/>
    </source>
</evidence>
<organism evidence="1 2">
    <name type="scientific">Datura stramonium</name>
    <name type="common">Jimsonweed</name>
    <name type="synonym">Common thornapple</name>
    <dbReference type="NCBI Taxonomy" id="4076"/>
    <lineage>
        <taxon>Eukaryota</taxon>
        <taxon>Viridiplantae</taxon>
        <taxon>Streptophyta</taxon>
        <taxon>Embryophyta</taxon>
        <taxon>Tracheophyta</taxon>
        <taxon>Spermatophyta</taxon>
        <taxon>Magnoliopsida</taxon>
        <taxon>eudicotyledons</taxon>
        <taxon>Gunneridae</taxon>
        <taxon>Pentapetalae</taxon>
        <taxon>asterids</taxon>
        <taxon>lamiids</taxon>
        <taxon>Solanales</taxon>
        <taxon>Solanaceae</taxon>
        <taxon>Solanoideae</taxon>
        <taxon>Datureae</taxon>
        <taxon>Datura</taxon>
    </lineage>
</organism>
<reference evidence="1 2" key="1">
    <citation type="journal article" date="2021" name="BMC Genomics">
        <title>Datura genome reveals duplications of psychoactive alkaloid biosynthetic genes and high mutation rate following tissue culture.</title>
        <authorList>
            <person name="Rajewski A."/>
            <person name="Carter-House D."/>
            <person name="Stajich J."/>
            <person name="Litt A."/>
        </authorList>
    </citation>
    <scope>NUCLEOTIDE SEQUENCE [LARGE SCALE GENOMIC DNA]</scope>
    <source>
        <strain evidence="1">AR-01</strain>
    </source>
</reference>
<dbReference type="Proteomes" id="UP000823775">
    <property type="component" value="Unassembled WGS sequence"/>
</dbReference>